<dbReference type="AlphaFoldDB" id="A0A1A9WUC7"/>
<organism evidence="2 3">
    <name type="scientific">Glossina brevipalpis</name>
    <dbReference type="NCBI Taxonomy" id="37001"/>
    <lineage>
        <taxon>Eukaryota</taxon>
        <taxon>Metazoa</taxon>
        <taxon>Ecdysozoa</taxon>
        <taxon>Arthropoda</taxon>
        <taxon>Hexapoda</taxon>
        <taxon>Insecta</taxon>
        <taxon>Pterygota</taxon>
        <taxon>Neoptera</taxon>
        <taxon>Endopterygota</taxon>
        <taxon>Diptera</taxon>
        <taxon>Brachycera</taxon>
        <taxon>Muscomorpha</taxon>
        <taxon>Hippoboscoidea</taxon>
        <taxon>Glossinidae</taxon>
        <taxon>Glossina</taxon>
    </lineage>
</organism>
<evidence type="ECO:0000313" key="2">
    <source>
        <dbReference type="EnsemblMetazoa" id="GBRI032410-PA"/>
    </source>
</evidence>
<dbReference type="EnsemblMetazoa" id="GBRI032410-RA">
    <property type="protein sequence ID" value="GBRI032410-PA"/>
    <property type="gene ID" value="GBRI032410"/>
</dbReference>
<name>A0A1A9WUC7_9MUSC</name>
<keyword evidence="1" id="KW-1133">Transmembrane helix</keyword>
<feature type="transmembrane region" description="Helical" evidence="1">
    <location>
        <begin position="106"/>
        <end position="127"/>
    </location>
</feature>
<evidence type="ECO:0000313" key="3">
    <source>
        <dbReference type="Proteomes" id="UP000091820"/>
    </source>
</evidence>
<accession>A0A1A9WUC7</accession>
<dbReference type="Proteomes" id="UP000091820">
    <property type="component" value="Unassembled WGS sequence"/>
</dbReference>
<sequence length="292" mass="32021">MMRNERYAQQLHELHVINPHRDVDASIQAHRDQLAKDSAIKSSSDKRSIYGAHILSRLGGGIESENTSSSSSPKDAECNKASINGSGSIISACVLILTQPMTASPIIAFDVVVVAVLSSLLLLLLLLERVIEFDESCCCCGFVEAFCTAFESVSFTTMQEYKYMSRAMRYSFLATSNILDQGRCIIFSGKSNTSFSRFLVTFDFGDKQATTFAIGSAVENQTHKLSLIPFAFVFSAVLVGCSSLFVDGCTATISGSISAKEVSYSLLKSVVTIELKWKYVYEWEGRQRHGGE</sequence>
<proteinExistence type="predicted"/>
<protein>
    <submittedName>
        <fullName evidence="2">Uncharacterized protein</fullName>
    </submittedName>
</protein>
<keyword evidence="1" id="KW-0472">Membrane</keyword>
<dbReference type="VEuPathDB" id="VectorBase:GBRI032410"/>
<keyword evidence="1" id="KW-0812">Transmembrane</keyword>
<evidence type="ECO:0000256" key="1">
    <source>
        <dbReference type="SAM" id="Phobius"/>
    </source>
</evidence>
<reference evidence="2" key="2">
    <citation type="submission" date="2020-05" db="UniProtKB">
        <authorList>
            <consortium name="EnsemblMetazoa"/>
        </authorList>
    </citation>
    <scope>IDENTIFICATION</scope>
    <source>
        <strain evidence="2">IAEA</strain>
    </source>
</reference>
<keyword evidence="3" id="KW-1185">Reference proteome</keyword>
<reference evidence="3" key="1">
    <citation type="submission" date="2014-03" db="EMBL/GenBank/DDBJ databases">
        <authorList>
            <person name="Aksoy S."/>
            <person name="Warren W."/>
            <person name="Wilson R.K."/>
        </authorList>
    </citation>
    <scope>NUCLEOTIDE SEQUENCE [LARGE SCALE GENOMIC DNA]</scope>
    <source>
        <strain evidence="3">IAEA</strain>
    </source>
</reference>